<dbReference type="Proteomes" id="UP000094849">
    <property type="component" value="Unassembled WGS sequence"/>
</dbReference>
<evidence type="ECO:0000256" key="6">
    <source>
        <dbReference type="RuleBase" id="RU362116"/>
    </source>
</evidence>
<evidence type="ECO:0000259" key="7">
    <source>
        <dbReference type="Pfam" id="PF00460"/>
    </source>
</evidence>
<evidence type="ECO:0000256" key="1">
    <source>
        <dbReference type="ARBA" id="ARBA00004117"/>
    </source>
</evidence>
<comment type="subunit">
    <text evidence="4 6">The basal body constitutes a major portion of the flagellar organelle and consists of five rings (E,L,P,S, and M) mounted on a central rod. The rod consists of about 26 subunits of FlgG in the distal portion, and FlgB, FlgC and FlgF are thought to build up the proximal portion of the rod with about 6 subunits each.</text>
</comment>
<protein>
    <recommendedName>
        <fullName evidence="5 6">Flagellar basal-body rod protein FlgF</fullName>
    </recommendedName>
</protein>
<proteinExistence type="inferred from homology"/>
<comment type="similarity">
    <text evidence="2 6">Belongs to the flagella basal body rod proteins family.</text>
</comment>
<feature type="domain" description="Flagellar hook protein FlgE/F/G-like D1" evidence="9">
    <location>
        <begin position="81"/>
        <end position="146"/>
    </location>
</feature>
<dbReference type="Pfam" id="PF00460">
    <property type="entry name" value="Flg_bb_rod"/>
    <property type="match status" value="1"/>
</dbReference>
<dbReference type="PANTHER" id="PTHR30435:SF18">
    <property type="entry name" value="FLAGELLAR BASAL-BODY ROD PROTEIN FLGF"/>
    <property type="match status" value="1"/>
</dbReference>
<dbReference type="NCBIfam" id="NF009280">
    <property type="entry name" value="PRK12640.1"/>
    <property type="match status" value="1"/>
</dbReference>
<evidence type="ECO:0000259" key="9">
    <source>
        <dbReference type="Pfam" id="PF22692"/>
    </source>
</evidence>
<accession>A0A1E2UQ15</accession>
<evidence type="ECO:0000313" key="11">
    <source>
        <dbReference type="Proteomes" id="UP000094849"/>
    </source>
</evidence>
<reference evidence="10 11" key="1">
    <citation type="submission" date="2016-03" db="EMBL/GenBank/DDBJ databases">
        <title>Chemosynthetic sulphur-oxidizing symbionts of marine invertebrate animals are capable of nitrogen fixation.</title>
        <authorList>
            <person name="Petersen J.M."/>
            <person name="Kemper A."/>
            <person name="Gruber-Vodicka H."/>
            <person name="Cardini U."/>
            <person name="Geest Mvander."/>
            <person name="Kleiner M."/>
            <person name="Bulgheresi S."/>
            <person name="Fussmann M."/>
            <person name="Herbold C."/>
            <person name="Seah B.K.B."/>
            <person name="Antony C.Paul."/>
            <person name="Liu D."/>
            <person name="Belitz A."/>
            <person name="Weber M."/>
        </authorList>
    </citation>
    <scope>NUCLEOTIDE SEQUENCE [LARGE SCALE GENOMIC DNA]</scope>
    <source>
        <strain evidence="10">G_D</strain>
    </source>
</reference>
<sequence length="246" mass="26199">MDRMLYVAMSGAKETLMAQASNSNNLANVNTPGFMEDLNQFRSMPVFGPGYPTRVYALDERPDINFDKGSLQSTGNPLDVAINGEGYFAVQAPDGSEAYTRRGDLKVDANGLVTNGEGLPVIGNGGPLALPPMERLEIAPDGTITVLPEGATPEALAVVDRIKMVNPPRDALSKGEDGLLRMKEGGEADADAATQLVSGSIESSNVNVADALVNMIELSRKFELQVKMMKNAEEMDKASASLMNMS</sequence>
<comment type="caution">
    <text evidence="10">The sequence shown here is derived from an EMBL/GenBank/DDBJ whole genome shotgun (WGS) entry which is preliminary data.</text>
</comment>
<dbReference type="InterPro" id="IPR053967">
    <property type="entry name" value="LlgE_F_G-like_D1"/>
</dbReference>
<dbReference type="OrthoDB" id="9804559at2"/>
<keyword evidence="10" id="KW-0969">Cilium</keyword>
<feature type="domain" description="Flagellar basal-body/hook protein C-terminal" evidence="8">
    <location>
        <begin position="198"/>
        <end position="242"/>
    </location>
</feature>
<dbReference type="InterPro" id="IPR012836">
    <property type="entry name" value="FlgF"/>
</dbReference>
<dbReference type="NCBIfam" id="TIGR03506">
    <property type="entry name" value="FlgEFG_subfam"/>
    <property type="match status" value="1"/>
</dbReference>
<keyword evidence="10" id="KW-0282">Flagellum</keyword>
<dbReference type="Pfam" id="PF06429">
    <property type="entry name" value="Flg_bbr_C"/>
    <property type="match status" value="1"/>
</dbReference>
<gene>
    <name evidence="10" type="ORF">A3196_08845</name>
</gene>
<name>A0A1E2UQ15_9GAMM</name>
<evidence type="ECO:0000256" key="4">
    <source>
        <dbReference type="ARBA" id="ARBA00038560"/>
    </source>
</evidence>
<dbReference type="Pfam" id="PF22692">
    <property type="entry name" value="LlgE_F_G_D1"/>
    <property type="match status" value="1"/>
</dbReference>
<organism evidence="10 11">
    <name type="scientific">Candidatus Thiodiazotropha endoloripes</name>
    <dbReference type="NCBI Taxonomy" id="1818881"/>
    <lineage>
        <taxon>Bacteria</taxon>
        <taxon>Pseudomonadati</taxon>
        <taxon>Pseudomonadota</taxon>
        <taxon>Gammaproteobacteria</taxon>
        <taxon>Chromatiales</taxon>
        <taxon>Sedimenticolaceae</taxon>
        <taxon>Candidatus Thiodiazotropha</taxon>
    </lineage>
</organism>
<dbReference type="GO" id="GO:0071978">
    <property type="term" value="P:bacterial-type flagellum-dependent swarming motility"/>
    <property type="evidence" value="ECO:0007669"/>
    <property type="project" value="TreeGrafter"/>
</dbReference>
<dbReference type="NCBIfam" id="TIGR02490">
    <property type="entry name" value="flgF"/>
    <property type="match status" value="1"/>
</dbReference>
<evidence type="ECO:0000259" key="8">
    <source>
        <dbReference type="Pfam" id="PF06429"/>
    </source>
</evidence>
<dbReference type="SUPFAM" id="SSF117143">
    <property type="entry name" value="Flagellar hook protein flgE"/>
    <property type="match status" value="1"/>
</dbReference>
<dbReference type="PANTHER" id="PTHR30435">
    <property type="entry name" value="FLAGELLAR PROTEIN"/>
    <property type="match status" value="1"/>
</dbReference>
<evidence type="ECO:0000256" key="2">
    <source>
        <dbReference type="ARBA" id="ARBA00009677"/>
    </source>
</evidence>
<keyword evidence="10" id="KW-0966">Cell projection</keyword>
<dbReference type="InterPro" id="IPR037925">
    <property type="entry name" value="FlgE/F/G-like"/>
</dbReference>
<dbReference type="EMBL" id="LVJZ01000003">
    <property type="protein sequence ID" value="ODB96856.1"/>
    <property type="molecule type" value="Genomic_DNA"/>
</dbReference>
<keyword evidence="3 6" id="KW-0975">Bacterial flagellum</keyword>
<feature type="domain" description="Flagellar basal body rod protein N-terminal" evidence="7">
    <location>
        <begin position="5"/>
        <end position="34"/>
    </location>
</feature>
<dbReference type="InterPro" id="IPR020013">
    <property type="entry name" value="Flagellar_FlgE/F/G"/>
</dbReference>
<dbReference type="GO" id="GO:0030694">
    <property type="term" value="C:bacterial-type flagellum basal body, rod"/>
    <property type="evidence" value="ECO:0007669"/>
    <property type="project" value="UniProtKB-UniRule"/>
</dbReference>
<dbReference type="InterPro" id="IPR001444">
    <property type="entry name" value="Flag_bb_rod_N"/>
</dbReference>
<comment type="subcellular location">
    <subcellularLocation>
        <location evidence="1 6">Bacterial flagellum basal body</location>
    </subcellularLocation>
</comment>
<dbReference type="RefSeq" id="WP_069004590.1">
    <property type="nucleotide sequence ID" value="NZ_LVJW01000003.1"/>
</dbReference>
<keyword evidence="11" id="KW-1185">Reference proteome</keyword>
<evidence type="ECO:0000313" key="10">
    <source>
        <dbReference type="EMBL" id="ODB96856.1"/>
    </source>
</evidence>
<evidence type="ECO:0000256" key="5">
    <source>
        <dbReference type="ARBA" id="ARBA00040228"/>
    </source>
</evidence>
<evidence type="ECO:0000256" key="3">
    <source>
        <dbReference type="ARBA" id="ARBA00023143"/>
    </source>
</evidence>
<dbReference type="AlphaFoldDB" id="A0A1E2UQ15"/>
<dbReference type="STRING" id="1818881.A3196_08845"/>
<dbReference type="InterPro" id="IPR010930">
    <property type="entry name" value="Flg_bb/hook_C_dom"/>
</dbReference>